<keyword evidence="7" id="KW-1185">Reference proteome</keyword>
<dbReference type="InterPro" id="IPR028082">
    <property type="entry name" value="Peripla_BP_I"/>
</dbReference>
<dbReference type="RefSeq" id="WP_244643207.1">
    <property type="nucleotide sequence ID" value="NZ_BNCG01000015.1"/>
</dbReference>
<evidence type="ECO:0000313" key="7">
    <source>
        <dbReference type="Proteomes" id="UP001595704"/>
    </source>
</evidence>
<gene>
    <name evidence="6" type="ORF">ACFONL_16100</name>
</gene>
<dbReference type="CDD" id="cd06327">
    <property type="entry name" value="PBP1_SBP-like"/>
    <property type="match status" value="1"/>
</dbReference>
<reference evidence="7" key="1">
    <citation type="journal article" date="2019" name="Int. J. Syst. Evol. Microbiol.">
        <title>The Global Catalogue of Microorganisms (GCM) 10K type strain sequencing project: providing services to taxonomists for standard genome sequencing and annotation.</title>
        <authorList>
            <consortium name="The Broad Institute Genomics Platform"/>
            <consortium name="The Broad Institute Genome Sequencing Center for Infectious Disease"/>
            <person name="Wu L."/>
            <person name="Ma J."/>
        </authorList>
    </citation>
    <scope>NUCLEOTIDE SEQUENCE [LARGE SCALE GENOMIC DNA]</scope>
    <source>
        <strain evidence="7">KCTC 42282</strain>
    </source>
</reference>
<keyword evidence="3" id="KW-0029">Amino-acid transport</keyword>
<dbReference type="PANTHER" id="PTHR30483">
    <property type="entry name" value="LEUCINE-SPECIFIC-BINDING PROTEIN"/>
    <property type="match status" value="1"/>
</dbReference>
<dbReference type="Proteomes" id="UP001595704">
    <property type="component" value="Unassembled WGS sequence"/>
</dbReference>
<keyword evidence="2 4" id="KW-0732">Signal</keyword>
<sequence length="406" mass="43263">MVRTSMGLLAGVVAATFMTSALAEGAGISGGVVKVGVLTDMSGPFSDLAGKGSIAAVKMAVDDFVATAKPSFKVEMISADHQNKIDIAASTARKWYDSDGVDVIVDAINSGVALAVSNVARAQNKMLIVTGSGTTSLTNEQCTPNTISYTWDTYAYAKGTARLVKGQDLDSWYFVAVDYALGKSLVNEATAALKATGGKIAGVVYHPIAASDFSSFILQAQASKAKVVALANAGGDLLNSIKAANDFAVSPGQRLVPIIGTITEVHALGPKATQGMLLLEPFYWNQSEASRTWSKRYKEVTGKMPNFVQAGAYSATMNYLKAVKAVGADDPAAVMKYLKSHPINDIYARNGRIREDGRMVYDLNIVEVKKPSEISEAWDYYTIKEVIPGDEAFQPLAESRCKLVKR</sequence>
<dbReference type="Pfam" id="PF13458">
    <property type="entry name" value="Peripla_BP_6"/>
    <property type="match status" value="1"/>
</dbReference>
<feature type="signal peptide" evidence="4">
    <location>
        <begin position="1"/>
        <end position="23"/>
    </location>
</feature>
<feature type="domain" description="Leucine-binding protein" evidence="5">
    <location>
        <begin position="33"/>
        <end position="369"/>
    </location>
</feature>
<name>A0ABV7ULE5_9HYPH</name>
<dbReference type="InterPro" id="IPR028081">
    <property type="entry name" value="Leu-bd"/>
</dbReference>
<evidence type="ECO:0000256" key="1">
    <source>
        <dbReference type="ARBA" id="ARBA00010062"/>
    </source>
</evidence>
<comment type="caution">
    <text evidence="6">The sequence shown here is derived from an EMBL/GenBank/DDBJ whole genome shotgun (WGS) entry which is preliminary data.</text>
</comment>
<feature type="chain" id="PRO_5047420671" evidence="4">
    <location>
        <begin position="24"/>
        <end position="406"/>
    </location>
</feature>
<keyword evidence="3" id="KW-0813">Transport</keyword>
<evidence type="ECO:0000256" key="2">
    <source>
        <dbReference type="ARBA" id="ARBA00022729"/>
    </source>
</evidence>
<protein>
    <submittedName>
        <fullName evidence="6">ABC transporter substrate-binding protein</fullName>
    </submittedName>
</protein>
<evidence type="ECO:0000256" key="3">
    <source>
        <dbReference type="ARBA" id="ARBA00022970"/>
    </source>
</evidence>
<evidence type="ECO:0000256" key="4">
    <source>
        <dbReference type="SAM" id="SignalP"/>
    </source>
</evidence>
<dbReference type="Gene3D" id="3.40.50.2300">
    <property type="match status" value="2"/>
</dbReference>
<comment type="similarity">
    <text evidence="1">Belongs to the leucine-binding protein family.</text>
</comment>
<dbReference type="PANTHER" id="PTHR30483:SF6">
    <property type="entry name" value="PERIPLASMIC BINDING PROTEIN OF ABC TRANSPORTER FOR NATURAL AMINO ACIDS"/>
    <property type="match status" value="1"/>
</dbReference>
<accession>A0ABV7ULE5</accession>
<dbReference type="InterPro" id="IPR051010">
    <property type="entry name" value="BCAA_transport"/>
</dbReference>
<organism evidence="6 7">
    <name type="scientific">Camelimonas fluminis</name>
    <dbReference type="NCBI Taxonomy" id="1576911"/>
    <lineage>
        <taxon>Bacteria</taxon>
        <taxon>Pseudomonadati</taxon>
        <taxon>Pseudomonadota</taxon>
        <taxon>Alphaproteobacteria</taxon>
        <taxon>Hyphomicrobiales</taxon>
        <taxon>Chelatococcaceae</taxon>
        <taxon>Camelimonas</taxon>
    </lineage>
</organism>
<dbReference type="SUPFAM" id="SSF53822">
    <property type="entry name" value="Periplasmic binding protein-like I"/>
    <property type="match status" value="1"/>
</dbReference>
<proteinExistence type="inferred from homology"/>
<dbReference type="EMBL" id="JBHRYC010000082">
    <property type="protein sequence ID" value="MFC3638864.1"/>
    <property type="molecule type" value="Genomic_DNA"/>
</dbReference>
<evidence type="ECO:0000259" key="5">
    <source>
        <dbReference type="Pfam" id="PF13458"/>
    </source>
</evidence>
<evidence type="ECO:0000313" key="6">
    <source>
        <dbReference type="EMBL" id="MFC3638864.1"/>
    </source>
</evidence>